<dbReference type="InterPro" id="IPR025110">
    <property type="entry name" value="AMP-bd_C"/>
</dbReference>
<dbReference type="AlphaFoldDB" id="A0A031JB46"/>
<evidence type="ECO:0000256" key="1">
    <source>
        <dbReference type="ARBA" id="ARBA00006432"/>
    </source>
</evidence>
<dbReference type="SUPFAM" id="SSF56801">
    <property type="entry name" value="Acetyl-CoA synthetase-like"/>
    <property type="match status" value="1"/>
</dbReference>
<evidence type="ECO:0000313" key="8">
    <source>
        <dbReference type="Proteomes" id="UP000024329"/>
    </source>
</evidence>
<dbReference type="Gene3D" id="3.40.50.12780">
    <property type="entry name" value="N-terminal domain of ligase-like"/>
    <property type="match status" value="1"/>
</dbReference>
<dbReference type="Pfam" id="PF00501">
    <property type="entry name" value="AMP-binding"/>
    <property type="match status" value="1"/>
</dbReference>
<organism evidence="7 8">
    <name type="scientific">Novosphingobium resinovorum</name>
    <dbReference type="NCBI Taxonomy" id="158500"/>
    <lineage>
        <taxon>Bacteria</taxon>
        <taxon>Pseudomonadati</taxon>
        <taxon>Pseudomonadota</taxon>
        <taxon>Alphaproteobacteria</taxon>
        <taxon>Sphingomonadales</taxon>
        <taxon>Sphingomonadaceae</taxon>
        <taxon>Novosphingobium</taxon>
    </lineage>
</organism>
<dbReference type="Proteomes" id="UP000024329">
    <property type="component" value="Unassembled WGS sequence"/>
</dbReference>
<sequence>MTSMGSVTSRRRAMADRHPEWLSWTLHAYLDWTQADFAARPLVVTDGEVLDYGSVAALSRKLASGLAARGIAAGDRVGLVMANDPMTVPLLFAIWRAGAVAVPINTLYRPDELAYAVREAGCALLVVMRSFGSRDFPAMLDAVLPGWLGGACADAPELKGGLVFDRDAPADFVQALAGDGDAGEIAVPVSADDLAVIMFTSGTTGSPKGVAITHDNLMRAAYAGAYHQAFEEGRRAVFSLPLYHGFGLVVGLLSGMVVGGAIIPLLKFDPHAILTAIGRHRATYLMGVPTMTIALLEQAEKESYDFSSLTAIHSAAAPTPSWVWKRIQATFGCEDIITSYGQTEVTATVVCTSPGDPIDVVSETQGCIVEAGIAGMPDQGGRIAEFKTIDPETGADLPWGSPGELCCRSPMNSKGYFRRPDATAELLLPGGWIRMGDLGQFRADGNLFLTGRSKELYKSRGELVSPKELEQLLTRHPDISQAFFIGMPDDRYGECGCAWVVRAQGSAISAREIEAFMAGQVAAYKLPRDIWFITDEELPKTGTGKVQKAQLKEKALKLVWDMSVSRA</sequence>
<feature type="domain" description="AMP-binding enzyme C-terminal" evidence="5">
    <location>
        <begin position="468"/>
        <end position="545"/>
    </location>
</feature>
<dbReference type="PANTHER" id="PTHR43201">
    <property type="entry name" value="ACYL-COA SYNTHETASE"/>
    <property type="match status" value="1"/>
</dbReference>
<dbReference type="eggNOG" id="COG0318">
    <property type="taxonomic scope" value="Bacteria"/>
</dbReference>
<keyword evidence="3" id="KW-0472">Membrane</keyword>
<feature type="domain" description="AMP-dependent synthetase/ligase" evidence="4">
    <location>
        <begin position="32"/>
        <end position="417"/>
    </location>
</feature>
<reference evidence="7 8" key="1">
    <citation type="submission" date="2014-03" db="EMBL/GenBank/DDBJ databases">
        <title>Whole genome sequence of Novosphingobium resinovorum KF1.</title>
        <authorList>
            <person name="Gan H.M."/>
            <person name="Gan H.Y."/>
            <person name="Chew T.H."/>
            <person name="Savka M.A."/>
        </authorList>
    </citation>
    <scope>NUCLEOTIDE SEQUENCE [LARGE SCALE GENOMIC DNA]</scope>
    <source>
        <strain evidence="7 8">KF1</strain>
    </source>
</reference>
<dbReference type="Pfam" id="PF13193">
    <property type="entry name" value="AMP-binding_C"/>
    <property type="match status" value="1"/>
</dbReference>
<keyword evidence="3" id="KW-1133">Transmembrane helix</keyword>
<dbReference type="GO" id="GO:0006631">
    <property type="term" value="P:fatty acid metabolic process"/>
    <property type="evidence" value="ECO:0007669"/>
    <property type="project" value="TreeGrafter"/>
</dbReference>
<reference evidence="9" key="3">
    <citation type="journal article" date="2017" name="J. Biotechnol.">
        <title>Complete genome sequence of Novosphingobium resinovorum SA1, a versatile xenobiotic-degrading bacterium capable of utilizing sulfanilic acid.</title>
        <authorList>
            <person name="Hegedus B."/>
            <person name="Kos P.B."/>
            <person name="Balint B."/>
            <person name="Maroti G."/>
            <person name="Gan H.M."/>
            <person name="Perei K."/>
            <person name="Rakhely G."/>
        </authorList>
    </citation>
    <scope>NUCLEOTIDE SEQUENCE [LARGE SCALE GENOMIC DNA]</scope>
    <source>
        <strain evidence="9">SA1</strain>
    </source>
</reference>
<dbReference type="OrthoDB" id="9803968at2"/>
<keyword evidence="3" id="KW-0812">Transmembrane</keyword>
<dbReference type="STRING" id="158500.BES08_04070"/>
<dbReference type="PROSITE" id="PS00455">
    <property type="entry name" value="AMP_BINDING"/>
    <property type="match status" value="1"/>
</dbReference>
<evidence type="ECO:0000259" key="5">
    <source>
        <dbReference type="Pfam" id="PF13193"/>
    </source>
</evidence>
<dbReference type="Proteomes" id="UP000094626">
    <property type="component" value="Chromosome"/>
</dbReference>
<dbReference type="RefSeq" id="WP_036530508.1">
    <property type="nucleotide sequence ID" value="NZ_CP017075.1"/>
</dbReference>
<dbReference type="EMBL" id="CP017075">
    <property type="protein sequence ID" value="AOR76021.1"/>
    <property type="molecule type" value="Genomic_DNA"/>
</dbReference>
<accession>A0A031JB46</accession>
<keyword evidence="2 7" id="KW-0436">Ligase</keyword>
<evidence type="ECO:0000259" key="4">
    <source>
        <dbReference type="Pfam" id="PF00501"/>
    </source>
</evidence>
<evidence type="ECO:0000313" key="7">
    <source>
        <dbReference type="EMBL" id="EZP70482.1"/>
    </source>
</evidence>
<dbReference type="InterPro" id="IPR020845">
    <property type="entry name" value="AMP-binding_CS"/>
</dbReference>
<dbReference type="GO" id="GO:0031956">
    <property type="term" value="F:medium-chain fatty acid-CoA ligase activity"/>
    <property type="evidence" value="ECO:0007669"/>
    <property type="project" value="TreeGrafter"/>
</dbReference>
<proteinExistence type="inferred from homology"/>
<evidence type="ECO:0000256" key="3">
    <source>
        <dbReference type="SAM" id="Phobius"/>
    </source>
</evidence>
<evidence type="ECO:0000313" key="9">
    <source>
        <dbReference type="Proteomes" id="UP000094626"/>
    </source>
</evidence>
<dbReference type="PATRIC" id="fig|158500.4.peg.5480"/>
<dbReference type="EMBL" id="JFYZ01000066">
    <property type="protein sequence ID" value="EZP70482.1"/>
    <property type="molecule type" value="Genomic_DNA"/>
</dbReference>
<dbReference type="Gene3D" id="3.30.300.30">
    <property type="match status" value="1"/>
</dbReference>
<gene>
    <name evidence="6" type="ORF">BES08_04070</name>
    <name evidence="7" type="ORF">BV97_05406</name>
</gene>
<comment type="similarity">
    <text evidence="1">Belongs to the ATP-dependent AMP-binding enzyme family.</text>
</comment>
<feature type="transmembrane region" description="Helical" evidence="3">
    <location>
        <begin position="242"/>
        <end position="266"/>
    </location>
</feature>
<dbReference type="InterPro" id="IPR042099">
    <property type="entry name" value="ANL_N_sf"/>
</dbReference>
<evidence type="ECO:0000256" key="2">
    <source>
        <dbReference type="ARBA" id="ARBA00022598"/>
    </source>
</evidence>
<reference evidence="6" key="2">
    <citation type="submission" date="2016-08" db="EMBL/GenBank/DDBJ databases">
        <authorList>
            <person name="Seilhamer J.J."/>
        </authorList>
    </citation>
    <scope>NUCLEOTIDE SEQUENCE [LARGE SCALE GENOMIC DNA]</scope>
    <source>
        <strain evidence="6">SA1</strain>
    </source>
</reference>
<dbReference type="PANTHER" id="PTHR43201:SF5">
    <property type="entry name" value="MEDIUM-CHAIN ACYL-COA LIGASE ACSF2, MITOCHONDRIAL"/>
    <property type="match status" value="1"/>
</dbReference>
<protein>
    <submittedName>
        <fullName evidence="6 7">AMP-dependent synthetase</fullName>
    </submittedName>
</protein>
<keyword evidence="9" id="KW-1185">Reference proteome</keyword>
<dbReference type="KEGG" id="nre:BES08_04070"/>
<evidence type="ECO:0000313" key="6">
    <source>
        <dbReference type="EMBL" id="AOR76021.1"/>
    </source>
</evidence>
<dbReference type="InterPro" id="IPR045851">
    <property type="entry name" value="AMP-bd_C_sf"/>
</dbReference>
<dbReference type="InterPro" id="IPR000873">
    <property type="entry name" value="AMP-dep_synth/lig_dom"/>
</dbReference>
<name>A0A031JB46_9SPHN</name>